<accession>A0A7J6L5T6</accession>
<feature type="domain" description="DUF7047" evidence="2">
    <location>
        <begin position="599"/>
        <end position="661"/>
    </location>
</feature>
<dbReference type="Gene3D" id="3.10.10.10">
    <property type="entry name" value="HIV Type 1 Reverse Transcriptase, subunit A, domain 1"/>
    <property type="match status" value="1"/>
</dbReference>
<proteinExistence type="predicted"/>
<dbReference type="InterPro" id="IPR043128">
    <property type="entry name" value="Rev_trsase/Diguanyl_cyclase"/>
</dbReference>
<sequence length="742" mass="83013">MTNIEKKESGALCPTFSGVAEGDRANPTKSVEIFLRRFETYLEIKGIIPPSDENDQQARQRYERQRVGLLKAALKDKAAAWVYSLPEDTQHSYENVLRELQAAYGIDVLEAYTSFKGRKLKSEDNVDSFVALLRHDLHICLPVVTTDALLKLQLLAGLPSGSNAKVQALARDSAETSLDQLVLTVREQMRAARVDSSTTQGRRESGPGKQAAGGAERSVGAASPSNYHKPTAMIDRRPVTLLSALGPSLKPITREARFKLPSCDVLEEYVGDQVMRVTLEAPDCWAQRDTIQEGQKASAVYQWTVGWEWKVGERQDQEEEPPHIPGPKEIPGLLDTLTDDEFKDLSNELQSWVDKGWLVKVEPADEEKVRAVLPIVPVISIHRSTTARPTLNFKRVNSRSVQAADPYAASCPASLRAWRRYDNGILLDISKAYPSLHINKQQSWYQCIYIRFNGRHEPGQLYRLVKLGFGHASAPRLLKMTLDYILGPDEDTSTIVKESHKHPIYPVPRHLKYFDDILVPIGREETREQAQHNAEVIRSLLADNKLITKPPQPLDEARLLGLVIKRDGQGKLWWSRRSPSKTLVSFRELLLSENQAPSAREVSSWLGSLVAHLPVLSWLRPAVAISKRLLGQSIGRDLLKWDQPTEPAIINYCTQLCDELEQRGVPARGLWQLPQAEDLIHCYVDASDIAIACVMTDTANNIIYHTTTLRKVPKGAIKDSSHINTAELESAILGIETSIGLF</sequence>
<dbReference type="Gene3D" id="3.30.70.270">
    <property type="match status" value="1"/>
</dbReference>
<dbReference type="OrthoDB" id="6378490at2759"/>
<dbReference type="EMBL" id="JAAPAO010000724">
    <property type="protein sequence ID" value="KAF4654542.1"/>
    <property type="molecule type" value="Genomic_DNA"/>
</dbReference>
<dbReference type="Proteomes" id="UP000591131">
    <property type="component" value="Unassembled WGS sequence"/>
</dbReference>
<dbReference type="SUPFAM" id="SSF56672">
    <property type="entry name" value="DNA/RNA polymerases"/>
    <property type="match status" value="1"/>
</dbReference>
<reference evidence="3 4" key="1">
    <citation type="submission" date="2020-04" db="EMBL/GenBank/DDBJ databases">
        <title>Perkinsus chesapeaki whole genome sequence.</title>
        <authorList>
            <person name="Bogema D.R."/>
        </authorList>
    </citation>
    <scope>NUCLEOTIDE SEQUENCE [LARGE SCALE GENOMIC DNA]</scope>
    <source>
        <strain evidence="3">ATCC PRA-425</strain>
    </source>
</reference>
<feature type="region of interest" description="Disordered" evidence="1">
    <location>
        <begin position="192"/>
        <end position="230"/>
    </location>
</feature>
<dbReference type="Pfam" id="PF23088">
    <property type="entry name" value="DUF7047"/>
    <property type="match status" value="1"/>
</dbReference>
<gene>
    <name evidence="3" type="ORF">FOL47_009919</name>
</gene>
<comment type="caution">
    <text evidence="3">The sequence shown here is derived from an EMBL/GenBank/DDBJ whole genome shotgun (WGS) entry which is preliminary data.</text>
</comment>
<evidence type="ECO:0000313" key="3">
    <source>
        <dbReference type="EMBL" id="KAF4654542.1"/>
    </source>
</evidence>
<name>A0A7J6L5T6_PERCH</name>
<dbReference type="AlphaFoldDB" id="A0A7J6L5T6"/>
<keyword evidence="4" id="KW-1185">Reference proteome</keyword>
<protein>
    <recommendedName>
        <fullName evidence="2">DUF7047 domain-containing protein</fullName>
    </recommendedName>
</protein>
<dbReference type="InterPro" id="IPR055475">
    <property type="entry name" value="DUF7047"/>
</dbReference>
<evidence type="ECO:0000313" key="4">
    <source>
        <dbReference type="Proteomes" id="UP000591131"/>
    </source>
</evidence>
<dbReference type="InterPro" id="IPR043502">
    <property type="entry name" value="DNA/RNA_pol_sf"/>
</dbReference>
<evidence type="ECO:0000256" key="1">
    <source>
        <dbReference type="SAM" id="MobiDB-lite"/>
    </source>
</evidence>
<evidence type="ECO:0000259" key="2">
    <source>
        <dbReference type="Pfam" id="PF23088"/>
    </source>
</evidence>
<organism evidence="3 4">
    <name type="scientific">Perkinsus chesapeaki</name>
    <name type="common">Clam parasite</name>
    <name type="synonym">Perkinsus andrewsi</name>
    <dbReference type="NCBI Taxonomy" id="330153"/>
    <lineage>
        <taxon>Eukaryota</taxon>
        <taxon>Sar</taxon>
        <taxon>Alveolata</taxon>
        <taxon>Perkinsozoa</taxon>
        <taxon>Perkinsea</taxon>
        <taxon>Perkinsida</taxon>
        <taxon>Perkinsidae</taxon>
        <taxon>Perkinsus</taxon>
    </lineage>
</organism>